<comment type="caution">
    <text evidence="3">The sequence shown here is derived from an EMBL/GenBank/DDBJ whole genome shotgun (WGS) entry which is preliminary data.</text>
</comment>
<dbReference type="AlphaFoldDB" id="A0AAE1GZV5"/>
<keyword evidence="4" id="KW-1185">Reference proteome</keyword>
<dbReference type="Proteomes" id="UP001219518">
    <property type="component" value="Unassembled WGS sequence"/>
</dbReference>
<proteinExistence type="predicted"/>
<dbReference type="EMBL" id="JAHWGI010000289">
    <property type="protein sequence ID" value="KAK3911918.1"/>
    <property type="molecule type" value="Genomic_DNA"/>
</dbReference>
<reference evidence="3" key="1">
    <citation type="submission" date="2021-07" db="EMBL/GenBank/DDBJ databases">
        <authorList>
            <person name="Catto M.A."/>
            <person name="Jacobson A."/>
            <person name="Kennedy G."/>
            <person name="Labadie P."/>
            <person name="Hunt B.G."/>
            <person name="Srinivasan R."/>
        </authorList>
    </citation>
    <scope>NUCLEOTIDE SEQUENCE</scope>
    <source>
        <strain evidence="3">PL_HMW_Pooled</strain>
        <tissue evidence="3">Head</tissue>
    </source>
</reference>
<feature type="region of interest" description="Disordered" evidence="1">
    <location>
        <begin position="106"/>
        <end position="148"/>
    </location>
</feature>
<feature type="chain" id="PRO_5042023558" evidence="2">
    <location>
        <begin position="20"/>
        <end position="226"/>
    </location>
</feature>
<feature type="compositionally biased region" description="Low complexity" evidence="1">
    <location>
        <begin position="46"/>
        <end position="60"/>
    </location>
</feature>
<name>A0AAE1GZV5_9NEOP</name>
<evidence type="ECO:0000313" key="4">
    <source>
        <dbReference type="Proteomes" id="UP001219518"/>
    </source>
</evidence>
<evidence type="ECO:0000256" key="1">
    <source>
        <dbReference type="SAM" id="MobiDB-lite"/>
    </source>
</evidence>
<keyword evidence="3" id="KW-0436">Ligase</keyword>
<feature type="signal peptide" evidence="2">
    <location>
        <begin position="1"/>
        <end position="19"/>
    </location>
</feature>
<reference evidence="3" key="2">
    <citation type="journal article" date="2023" name="BMC Genomics">
        <title>Pest status, molecular evolution, and epigenetic factors derived from the genome assembly of Frankliniella fusca, a thysanopteran phytovirus vector.</title>
        <authorList>
            <person name="Catto M.A."/>
            <person name="Labadie P.E."/>
            <person name="Jacobson A.L."/>
            <person name="Kennedy G.G."/>
            <person name="Srinivasan R."/>
            <person name="Hunt B.G."/>
        </authorList>
    </citation>
    <scope>NUCLEOTIDE SEQUENCE</scope>
    <source>
        <strain evidence="3">PL_HMW_Pooled</strain>
    </source>
</reference>
<feature type="region of interest" description="Disordered" evidence="1">
    <location>
        <begin position="33"/>
        <end position="60"/>
    </location>
</feature>
<evidence type="ECO:0000256" key="2">
    <source>
        <dbReference type="SAM" id="SignalP"/>
    </source>
</evidence>
<accession>A0AAE1GZV5</accession>
<protein>
    <submittedName>
        <fullName evidence="3">Formate--tetrahydrofolate ligase</fullName>
    </submittedName>
</protein>
<evidence type="ECO:0000313" key="3">
    <source>
        <dbReference type="EMBL" id="KAK3911918.1"/>
    </source>
</evidence>
<organism evidence="3 4">
    <name type="scientific">Frankliniella fusca</name>
    <dbReference type="NCBI Taxonomy" id="407009"/>
    <lineage>
        <taxon>Eukaryota</taxon>
        <taxon>Metazoa</taxon>
        <taxon>Ecdysozoa</taxon>
        <taxon>Arthropoda</taxon>
        <taxon>Hexapoda</taxon>
        <taxon>Insecta</taxon>
        <taxon>Pterygota</taxon>
        <taxon>Neoptera</taxon>
        <taxon>Paraneoptera</taxon>
        <taxon>Thysanoptera</taxon>
        <taxon>Terebrantia</taxon>
        <taxon>Thripoidea</taxon>
        <taxon>Thripidae</taxon>
        <taxon>Frankliniella</taxon>
    </lineage>
</organism>
<feature type="compositionally biased region" description="Acidic residues" evidence="1">
    <location>
        <begin position="121"/>
        <end position="140"/>
    </location>
</feature>
<sequence>MRTVAALVVYWACLTACLAWTLPVDLPAGNPEENEVLPAGGGGGDPAPVAGGVRARTRTRLPPTTGSWDWARWPLAFTTTEYSAAVRPLARRRGCLSLREWRSGSGSAGARAAATGHGDDSPELPEQDVAEDGGGGEDGDVVGPGPAWSAYWTPQEAAAASRRLPVHRGSSVGRKVLYKGAASVPPGPGSAADGAPMSLALPLPAESIAAADKTTEDADVAANLLE</sequence>
<gene>
    <name evidence="3" type="ORF">KUF71_021487</name>
</gene>
<dbReference type="GO" id="GO:0016874">
    <property type="term" value="F:ligase activity"/>
    <property type="evidence" value="ECO:0007669"/>
    <property type="project" value="UniProtKB-KW"/>
</dbReference>
<keyword evidence="2" id="KW-0732">Signal</keyword>